<dbReference type="EMBL" id="BARW01017614">
    <property type="protein sequence ID" value="GAI89625.1"/>
    <property type="molecule type" value="Genomic_DNA"/>
</dbReference>
<evidence type="ECO:0000256" key="2">
    <source>
        <dbReference type="ARBA" id="ARBA00023065"/>
    </source>
</evidence>
<name>X1TPY7_9ZZZZ</name>
<accession>X1TPY7</accession>
<dbReference type="InterPro" id="IPR036721">
    <property type="entry name" value="RCK_C_sf"/>
</dbReference>
<gene>
    <name evidence="4" type="ORF">S12H4_30379</name>
</gene>
<proteinExistence type="predicted"/>
<dbReference type="GO" id="GO:0008324">
    <property type="term" value="F:monoatomic cation transmembrane transporter activity"/>
    <property type="evidence" value="ECO:0007669"/>
    <property type="project" value="InterPro"/>
</dbReference>
<comment type="caution">
    <text evidence="4">The sequence shown here is derived from an EMBL/GenBank/DDBJ whole genome shotgun (WGS) entry which is preliminary data.</text>
</comment>
<dbReference type="Gene3D" id="3.40.50.720">
    <property type="entry name" value="NAD(P)-binding Rossmann-like Domain"/>
    <property type="match status" value="1"/>
</dbReference>
<reference evidence="4" key="1">
    <citation type="journal article" date="2014" name="Front. Microbiol.">
        <title>High frequency of phylogenetically diverse reductive dehalogenase-homologous genes in deep subseafloor sedimentary metagenomes.</title>
        <authorList>
            <person name="Kawai M."/>
            <person name="Futagami T."/>
            <person name="Toyoda A."/>
            <person name="Takaki Y."/>
            <person name="Nishi S."/>
            <person name="Hori S."/>
            <person name="Arai W."/>
            <person name="Tsubouchi T."/>
            <person name="Morono Y."/>
            <person name="Uchiyama I."/>
            <person name="Ito T."/>
            <person name="Fujiyama A."/>
            <person name="Inagaki F."/>
            <person name="Takami H."/>
        </authorList>
    </citation>
    <scope>NUCLEOTIDE SEQUENCE</scope>
    <source>
        <strain evidence="4">Expedition CK06-06</strain>
    </source>
</reference>
<sequence>ILSGLLAKNLGVPRNLVLVTKPANIPLAEAVGVDVAASAPLLTARKITHFVLHGGAISVALLGGKQIQAIEFVASPTAPIAKRKVVEAGLPKEAIAGAIIHNSTVIIPPDDSVVQPGDHVIIISPLAVTPSVEKLFM</sequence>
<dbReference type="PANTHER" id="PTHR43833">
    <property type="entry name" value="POTASSIUM CHANNEL PROTEIN 2-RELATED-RELATED"/>
    <property type="match status" value="1"/>
</dbReference>
<dbReference type="AlphaFoldDB" id="X1TPY7"/>
<evidence type="ECO:0000259" key="3">
    <source>
        <dbReference type="PROSITE" id="PS51202"/>
    </source>
</evidence>
<feature type="non-terminal residue" evidence="4">
    <location>
        <position position="1"/>
    </location>
</feature>
<dbReference type="Pfam" id="PF02080">
    <property type="entry name" value="TrkA_C"/>
    <property type="match status" value="1"/>
</dbReference>
<keyword evidence="1" id="KW-0813">Transport</keyword>
<dbReference type="PANTHER" id="PTHR43833:SF5">
    <property type="entry name" value="TRK SYSTEM POTASSIUM UPTAKE PROTEIN TRKA"/>
    <property type="match status" value="1"/>
</dbReference>
<dbReference type="GO" id="GO:0006813">
    <property type="term" value="P:potassium ion transport"/>
    <property type="evidence" value="ECO:0007669"/>
    <property type="project" value="InterPro"/>
</dbReference>
<keyword evidence="2" id="KW-0406">Ion transport</keyword>
<evidence type="ECO:0000313" key="4">
    <source>
        <dbReference type="EMBL" id="GAI89625.1"/>
    </source>
</evidence>
<protein>
    <recommendedName>
        <fullName evidence="3">RCK C-terminal domain-containing protein</fullName>
    </recommendedName>
</protein>
<evidence type="ECO:0000256" key="1">
    <source>
        <dbReference type="ARBA" id="ARBA00022448"/>
    </source>
</evidence>
<organism evidence="4">
    <name type="scientific">marine sediment metagenome</name>
    <dbReference type="NCBI Taxonomy" id="412755"/>
    <lineage>
        <taxon>unclassified sequences</taxon>
        <taxon>metagenomes</taxon>
        <taxon>ecological metagenomes</taxon>
    </lineage>
</organism>
<feature type="domain" description="RCK C-terminal" evidence="3">
    <location>
        <begin position="57"/>
        <end position="137"/>
    </location>
</feature>
<dbReference type="Gene3D" id="3.30.70.1450">
    <property type="entry name" value="Regulator of K+ conductance, C-terminal domain"/>
    <property type="match status" value="1"/>
</dbReference>
<dbReference type="PROSITE" id="PS51202">
    <property type="entry name" value="RCK_C"/>
    <property type="match status" value="1"/>
</dbReference>
<dbReference type="SUPFAM" id="SSF116726">
    <property type="entry name" value="TrkA C-terminal domain-like"/>
    <property type="match status" value="1"/>
</dbReference>
<dbReference type="InterPro" id="IPR006037">
    <property type="entry name" value="RCK_C"/>
</dbReference>
<dbReference type="InterPro" id="IPR050721">
    <property type="entry name" value="Trk_Ktr_HKT_K-transport"/>
</dbReference>